<evidence type="ECO:0000256" key="1">
    <source>
        <dbReference type="ARBA" id="ARBA00009437"/>
    </source>
</evidence>
<dbReference type="Pfam" id="PF00126">
    <property type="entry name" value="HTH_1"/>
    <property type="match status" value="1"/>
</dbReference>
<gene>
    <name evidence="6" type="ORF">Dthio_PD2265</name>
</gene>
<dbReference type="PANTHER" id="PTHR30579">
    <property type="entry name" value="TRANSCRIPTIONAL REGULATOR"/>
    <property type="match status" value="1"/>
</dbReference>
<dbReference type="Pfam" id="PF03466">
    <property type="entry name" value="LysR_substrate"/>
    <property type="match status" value="1"/>
</dbReference>
<reference evidence="6" key="1">
    <citation type="submission" date="2010-05" db="EMBL/GenBank/DDBJ databases">
        <title>The draft genome of Desulfonatronospira thiodismutans ASO3-1.</title>
        <authorList>
            <consortium name="US DOE Joint Genome Institute (JGI-PGF)"/>
            <person name="Lucas S."/>
            <person name="Copeland A."/>
            <person name="Lapidus A."/>
            <person name="Cheng J.-F."/>
            <person name="Bruce D."/>
            <person name="Goodwin L."/>
            <person name="Pitluck S."/>
            <person name="Chertkov O."/>
            <person name="Brettin T."/>
            <person name="Detter J.C."/>
            <person name="Han C."/>
            <person name="Land M.L."/>
            <person name="Hauser L."/>
            <person name="Kyrpides N."/>
            <person name="Mikhailova N."/>
            <person name="Muyzer G."/>
            <person name="Woyke T."/>
        </authorList>
    </citation>
    <scope>NUCLEOTIDE SEQUENCE [LARGE SCALE GENOMIC DNA]</scope>
    <source>
        <strain evidence="6">ASO3-1</strain>
    </source>
</reference>
<dbReference type="OrthoDB" id="464481at2"/>
<name>D6SQ48_9BACT</name>
<dbReference type="InterPro" id="IPR036388">
    <property type="entry name" value="WH-like_DNA-bd_sf"/>
</dbReference>
<evidence type="ECO:0000313" key="7">
    <source>
        <dbReference type="Proteomes" id="UP000005496"/>
    </source>
</evidence>
<evidence type="ECO:0000256" key="2">
    <source>
        <dbReference type="ARBA" id="ARBA00023015"/>
    </source>
</evidence>
<dbReference type="PRINTS" id="PR00039">
    <property type="entry name" value="HTHLYSR"/>
</dbReference>
<dbReference type="Gene3D" id="3.40.190.10">
    <property type="entry name" value="Periplasmic binding protein-like II"/>
    <property type="match status" value="2"/>
</dbReference>
<evidence type="ECO:0000256" key="4">
    <source>
        <dbReference type="ARBA" id="ARBA00023163"/>
    </source>
</evidence>
<dbReference type="SUPFAM" id="SSF46785">
    <property type="entry name" value="Winged helix' DNA-binding domain"/>
    <property type="match status" value="1"/>
</dbReference>
<dbReference type="Proteomes" id="UP000005496">
    <property type="component" value="Unassembled WGS sequence"/>
</dbReference>
<accession>D6SQ48</accession>
<dbReference type="eggNOG" id="COG0583">
    <property type="taxonomic scope" value="Bacteria"/>
</dbReference>
<evidence type="ECO:0000313" key="6">
    <source>
        <dbReference type="EMBL" id="EFI34874.1"/>
    </source>
</evidence>
<keyword evidence="2" id="KW-0805">Transcription regulation</keyword>
<comment type="caution">
    <text evidence="6">The sequence shown here is derived from an EMBL/GenBank/DDBJ whole genome shotgun (WGS) entry which is preliminary data.</text>
</comment>
<keyword evidence="7" id="KW-1185">Reference proteome</keyword>
<sequence>MNIPRPVLDLNLAITFATIVDCGGFTEAARRLNRTQSSISMQMKRLEDDVGKRLLNRRPGQIALTPAGEVLLDYARRMLHLNEQAWQALKIPGVAGAVRLGIPDDYAFYLPDILARFAELYPGVTLDVRCELSVELMQEIRGGNIDLALVTRQPKSPGGHVLRSEQLVWAAAVHTATEHQEVLPLALFPEGFCVFREMTLEALAGAGREWRIAYTSRSLEGLRSAVSAGLAVTVVTRSMLRGELREIEPEGPAGLPVLPAVEIALHRSPGRPSEPAQRLAELIQENLG</sequence>
<dbReference type="InterPro" id="IPR005119">
    <property type="entry name" value="LysR_subst-bd"/>
</dbReference>
<keyword evidence="4" id="KW-0804">Transcription</keyword>
<protein>
    <submittedName>
        <fullName evidence="6">Transcriptional regulator, LysR family</fullName>
    </submittedName>
</protein>
<dbReference type="SUPFAM" id="SSF53850">
    <property type="entry name" value="Periplasmic binding protein-like II"/>
    <property type="match status" value="1"/>
</dbReference>
<dbReference type="FunFam" id="1.10.10.10:FF:000001">
    <property type="entry name" value="LysR family transcriptional regulator"/>
    <property type="match status" value="1"/>
</dbReference>
<dbReference type="Gene3D" id="1.10.10.10">
    <property type="entry name" value="Winged helix-like DNA-binding domain superfamily/Winged helix DNA-binding domain"/>
    <property type="match status" value="1"/>
</dbReference>
<dbReference type="InterPro" id="IPR000847">
    <property type="entry name" value="LysR_HTH_N"/>
</dbReference>
<organism evidence="6 7">
    <name type="scientific">Desulfonatronospira thiodismutans ASO3-1</name>
    <dbReference type="NCBI Taxonomy" id="555779"/>
    <lineage>
        <taxon>Bacteria</taxon>
        <taxon>Pseudomonadati</taxon>
        <taxon>Thermodesulfobacteriota</taxon>
        <taxon>Desulfovibrionia</taxon>
        <taxon>Desulfovibrionales</taxon>
        <taxon>Desulfonatronovibrionaceae</taxon>
        <taxon>Desulfonatronospira</taxon>
    </lineage>
</organism>
<evidence type="ECO:0000256" key="3">
    <source>
        <dbReference type="ARBA" id="ARBA00023125"/>
    </source>
</evidence>
<dbReference type="PANTHER" id="PTHR30579:SF7">
    <property type="entry name" value="HTH-TYPE TRANSCRIPTIONAL REGULATOR LRHA-RELATED"/>
    <property type="match status" value="1"/>
</dbReference>
<dbReference type="InterPro" id="IPR036390">
    <property type="entry name" value="WH_DNA-bd_sf"/>
</dbReference>
<dbReference type="AlphaFoldDB" id="D6SQ48"/>
<comment type="similarity">
    <text evidence="1">Belongs to the LysR transcriptional regulatory family.</text>
</comment>
<proteinExistence type="inferred from homology"/>
<dbReference type="PROSITE" id="PS50931">
    <property type="entry name" value="HTH_LYSR"/>
    <property type="match status" value="1"/>
</dbReference>
<dbReference type="GO" id="GO:0003677">
    <property type="term" value="F:DNA binding"/>
    <property type="evidence" value="ECO:0007669"/>
    <property type="project" value="UniProtKB-KW"/>
</dbReference>
<evidence type="ECO:0000259" key="5">
    <source>
        <dbReference type="PROSITE" id="PS50931"/>
    </source>
</evidence>
<dbReference type="GO" id="GO:0003700">
    <property type="term" value="F:DNA-binding transcription factor activity"/>
    <property type="evidence" value="ECO:0007669"/>
    <property type="project" value="InterPro"/>
</dbReference>
<keyword evidence="3" id="KW-0238">DNA-binding</keyword>
<feature type="domain" description="HTH lysR-type" evidence="5">
    <location>
        <begin position="8"/>
        <end position="65"/>
    </location>
</feature>
<dbReference type="RefSeq" id="WP_008870188.1">
    <property type="nucleotide sequence ID" value="NZ_ACJN02000002.1"/>
</dbReference>
<dbReference type="EMBL" id="ACJN02000002">
    <property type="protein sequence ID" value="EFI34874.1"/>
    <property type="molecule type" value="Genomic_DNA"/>
</dbReference>
<dbReference type="InterPro" id="IPR050176">
    <property type="entry name" value="LTTR"/>
</dbReference>